<dbReference type="PANTHER" id="PTHR48277:SF1">
    <property type="entry name" value="MITOCHONDRIAL RIBOSOMAL PROTEIN S5"/>
    <property type="match status" value="1"/>
</dbReference>
<dbReference type="Pfam" id="PF00333">
    <property type="entry name" value="Ribosomal_S5"/>
    <property type="match status" value="1"/>
</dbReference>
<gene>
    <name evidence="7" type="primary">rpsE</name>
    <name evidence="10" type="ORF">ENL39_03395</name>
</gene>
<evidence type="ECO:0000256" key="1">
    <source>
        <dbReference type="ARBA" id="ARBA00008945"/>
    </source>
</evidence>
<dbReference type="Gene3D" id="3.30.230.10">
    <property type="match status" value="1"/>
</dbReference>
<keyword evidence="3 7" id="KW-0694">RNA-binding</keyword>
<evidence type="ECO:0000313" key="10">
    <source>
        <dbReference type="EMBL" id="HHF98516.1"/>
    </source>
</evidence>
<dbReference type="Gene3D" id="3.30.160.20">
    <property type="match status" value="1"/>
</dbReference>
<dbReference type="SUPFAM" id="SSF54211">
    <property type="entry name" value="Ribosomal protein S5 domain 2-like"/>
    <property type="match status" value="1"/>
</dbReference>
<comment type="subunit">
    <text evidence="7">Part of the 30S ribosomal subunit. Contacts proteins S4 and S8.</text>
</comment>
<keyword evidence="5 7" id="KW-0687">Ribonucleoprotein</keyword>
<comment type="caution">
    <text evidence="10">The sequence shown here is derived from an EMBL/GenBank/DDBJ whole genome shotgun (WGS) entry which is preliminary data.</text>
</comment>
<accession>A0A7V5HZL9</accession>
<dbReference type="EMBL" id="DRTT01000098">
    <property type="protein sequence ID" value="HHF98516.1"/>
    <property type="molecule type" value="Genomic_DNA"/>
</dbReference>
<dbReference type="InterPro" id="IPR020568">
    <property type="entry name" value="Ribosomal_Su5_D2-typ_SF"/>
</dbReference>
<dbReference type="Proteomes" id="UP000886070">
    <property type="component" value="Unassembled WGS sequence"/>
</dbReference>
<dbReference type="AlphaFoldDB" id="A0A7V5HZL9"/>
<feature type="domain" description="S5 DRBM" evidence="9">
    <location>
        <begin position="21"/>
        <end position="84"/>
    </location>
</feature>
<dbReference type="GO" id="GO:0003735">
    <property type="term" value="F:structural constituent of ribosome"/>
    <property type="evidence" value="ECO:0007669"/>
    <property type="project" value="UniProtKB-UniRule"/>
</dbReference>
<protein>
    <recommendedName>
        <fullName evidence="6 7">Small ribosomal subunit protein uS5</fullName>
    </recommendedName>
</protein>
<dbReference type="NCBIfam" id="TIGR01021">
    <property type="entry name" value="rpsE_bact"/>
    <property type="match status" value="1"/>
</dbReference>
<proteinExistence type="inferred from homology"/>
<dbReference type="Pfam" id="PF03719">
    <property type="entry name" value="Ribosomal_S5_C"/>
    <property type="match status" value="1"/>
</dbReference>
<evidence type="ECO:0000256" key="3">
    <source>
        <dbReference type="ARBA" id="ARBA00022884"/>
    </source>
</evidence>
<dbReference type="GO" id="GO:0006412">
    <property type="term" value="P:translation"/>
    <property type="evidence" value="ECO:0007669"/>
    <property type="project" value="UniProtKB-UniRule"/>
</dbReference>
<organism evidence="10">
    <name type="scientific">Aerophobetes bacterium</name>
    <dbReference type="NCBI Taxonomy" id="2030807"/>
    <lineage>
        <taxon>Bacteria</taxon>
        <taxon>Candidatus Aerophobota</taxon>
    </lineage>
</organism>
<dbReference type="InterPro" id="IPR013810">
    <property type="entry name" value="Ribosomal_uS5_N"/>
</dbReference>
<dbReference type="PROSITE" id="PS00585">
    <property type="entry name" value="RIBOSOMAL_S5"/>
    <property type="match status" value="1"/>
</dbReference>
<sequence>MQKQRELIEELSELPEEIGELEERLIRVKRVFTVVKGGRKIGFNALVVVGNRKGWVGLGLGKARELLLAINKGRREAEKNLIQVPILDSTIPHEVIGKFKASKVLLKPASPGTGVIAADAVRAVVELAGIKDILTKSLGSNNSLNLARATLEGLKSLKAPEKVFKLRKEGEEIEVRGNT</sequence>
<dbReference type="PANTHER" id="PTHR48277">
    <property type="entry name" value="MITOCHONDRIAL RIBOSOMAL PROTEIN S5"/>
    <property type="match status" value="1"/>
</dbReference>
<comment type="function">
    <text evidence="7">Located at the back of the 30S subunit body where it stabilizes the conformation of the head with respect to the body.</text>
</comment>
<dbReference type="InterPro" id="IPR005324">
    <property type="entry name" value="Ribosomal_uS5_C"/>
</dbReference>
<reference evidence="10" key="1">
    <citation type="journal article" date="2020" name="mSystems">
        <title>Genome- and Community-Level Interaction Insights into Carbon Utilization and Element Cycling Functions of Hydrothermarchaeota in Hydrothermal Sediment.</title>
        <authorList>
            <person name="Zhou Z."/>
            <person name="Liu Y."/>
            <person name="Xu W."/>
            <person name="Pan J."/>
            <person name="Luo Z.H."/>
            <person name="Li M."/>
        </authorList>
    </citation>
    <scope>NUCLEOTIDE SEQUENCE [LARGE SCALE GENOMIC DNA]</scope>
    <source>
        <strain evidence="10">HyVt-92</strain>
    </source>
</reference>
<evidence type="ECO:0000256" key="7">
    <source>
        <dbReference type="HAMAP-Rule" id="MF_01307"/>
    </source>
</evidence>
<keyword evidence="4 7" id="KW-0689">Ribosomal protein</keyword>
<dbReference type="InterPro" id="IPR005712">
    <property type="entry name" value="Ribosomal_uS5_bac-type"/>
</dbReference>
<evidence type="ECO:0000256" key="8">
    <source>
        <dbReference type="RuleBase" id="RU003823"/>
    </source>
</evidence>
<dbReference type="HAMAP" id="MF_01307_B">
    <property type="entry name" value="Ribosomal_uS5_B"/>
    <property type="match status" value="1"/>
</dbReference>
<comment type="function">
    <text evidence="7">With S4 and S12 plays an important role in translational accuracy.</text>
</comment>
<evidence type="ECO:0000256" key="2">
    <source>
        <dbReference type="ARBA" id="ARBA00022730"/>
    </source>
</evidence>
<comment type="domain">
    <text evidence="7">The N-terminal domain interacts with the head of the 30S subunit; the C-terminal domain interacts with the body and contacts protein S4. The interaction surface between S4 and S5 is involved in control of translational fidelity.</text>
</comment>
<dbReference type="GO" id="GO:0015935">
    <property type="term" value="C:small ribosomal subunit"/>
    <property type="evidence" value="ECO:0007669"/>
    <property type="project" value="InterPro"/>
</dbReference>
<evidence type="ECO:0000256" key="5">
    <source>
        <dbReference type="ARBA" id="ARBA00023274"/>
    </source>
</evidence>
<dbReference type="InterPro" id="IPR000851">
    <property type="entry name" value="Ribosomal_uS5"/>
</dbReference>
<evidence type="ECO:0000256" key="6">
    <source>
        <dbReference type="ARBA" id="ARBA00035255"/>
    </source>
</evidence>
<dbReference type="PROSITE" id="PS50881">
    <property type="entry name" value="S5_DSRBD"/>
    <property type="match status" value="1"/>
</dbReference>
<dbReference type="InterPro" id="IPR014721">
    <property type="entry name" value="Ribsml_uS5_D2-typ_fold_subgr"/>
</dbReference>
<dbReference type="GO" id="GO:0005737">
    <property type="term" value="C:cytoplasm"/>
    <property type="evidence" value="ECO:0007669"/>
    <property type="project" value="UniProtKB-ARBA"/>
</dbReference>
<dbReference type="InterPro" id="IPR018192">
    <property type="entry name" value="Ribosomal_uS5_N_CS"/>
</dbReference>
<dbReference type="GO" id="GO:0019843">
    <property type="term" value="F:rRNA binding"/>
    <property type="evidence" value="ECO:0007669"/>
    <property type="project" value="UniProtKB-UniRule"/>
</dbReference>
<name>A0A7V5HZL9_UNCAE</name>
<dbReference type="FunFam" id="3.30.230.10:FF:000002">
    <property type="entry name" value="30S ribosomal protein S5"/>
    <property type="match status" value="1"/>
</dbReference>
<comment type="similarity">
    <text evidence="1 7 8">Belongs to the universal ribosomal protein uS5 family.</text>
</comment>
<evidence type="ECO:0000259" key="9">
    <source>
        <dbReference type="PROSITE" id="PS50881"/>
    </source>
</evidence>
<dbReference type="SUPFAM" id="SSF54768">
    <property type="entry name" value="dsRNA-binding domain-like"/>
    <property type="match status" value="1"/>
</dbReference>
<keyword evidence="2 7" id="KW-0699">rRNA-binding</keyword>
<evidence type="ECO:0000256" key="4">
    <source>
        <dbReference type="ARBA" id="ARBA00022980"/>
    </source>
</evidence>